<reference evidence="4 5" key="1">
    <citation type="submission" date="2019-07" db="EMBL/GenBank/DDBJ databases">
        <title>Microlunatus dokdonensis sp. nov. isolated from the rhizospheric soil of the wild plant Elymus tsukushiensis.</title>
        <authorList>
            <person name="Ghim S.-Y."/>
            <person name="Hwang Y.-J."/>
            <person name="Son J.-S."/>
            <person name="Shin J.-H."/>
        </authorList>
    </citation>
    <scope>NUCLEOTIDE SEQUENCE [LARGE SCALE GENOMIC DNA]</scope>
    <source>
        <strain evidence="4 5">KUDC0627</strain>
    </source>
</reference>
<dbReference type="RefSeq" id="WP_143986423.1">
    <property type="nucleotide sequence ID" value="NZ_CP041692.1"/>
</dbReference>
<protein>
    <submittedName>
        <fullName evidence="4">DNA recombination/repair protein RecA</fullName>
    </submittedName>
</protein>
<dbReference type="PROSITE" id="PS50163">
    <property type="entry name" value="RECA_3"/>
    <property type="match status" value="1"/>
</dbReference>
<dbReference type="GO" id="GO:0003677">
    <property type="term" value="F:DNA binding"/>
    <property type="evidence" value="ECO:0007669"/>
    <property type="project" value="InterPro"/>
</dbReference>
<dbReference type="InterPro" id="IPR020587">
    <property type="entry name" value="RecA_monomer-monomer_interface"/>
</dbReference>
<accession>A0A516PZ68</accession>
<evidence type="ECO:0000256" key="2">
    <source>
        <dbReference type="ARBA" id="ARBA00022840"/>
    </source>
</evidence>
<proteinExistence type="predicted"/>
<evidence type="ECO:0000259" key="3">
    <source>
        <dbReference type="PROSITE" id="PS50163"/>
    </source>
</evidence>
<dbReference type="GO" id="GO:0008094">
    <property type="term" value="F:ATP-dependent activity, acting on DNA"/>
    <property type="evidence" value="ECO:0007669"/>
    <property type="project" value="InterPro"/>
</dbReference>
<evidence type="ECO:0000313" key="5">
    <source>
        <dbReference type="Proteomes" id="UP000319263"/>
    </source>
</evidence>
<sequence>MTAEPVGRIFGGPSTLGGGRASRMFHAVRLWLGRALS</sequence>
<keyword evidence="2" id="KW-0067">ATP-binding</keyword>
<dbReference type="GO" id="GO:0005524">
    <property type="term" value="F:ATP binding"/>
    <property type="evidence" value="ECO:0007669"/>
    <property type="project" value="UniProtKB-KW"/>
</dbReference>
<dbReference type="AlphaFoldDB" id="A0A516PZ68"/>
<organism evidence="4 5">
    <name type="scientific">Microlunatus elymi</name>
    <dbReference type="NCBI Taxonomy" id="2596828"/>
    <lineage>
        <taxon>Bacteria</taxon>
        <taxon>Bacillati</taxon>
        <taxon>Actinomycetota</taxon>
        <taxon>Actinomycetes</taxon>
        <taxon>Propionibacteriales</taxon>
        <taxon>Propionibacteriaceae</taxon>
        <taxon>Microlunatus</taxon>
    </lineage>
</organism>
<dbReference type="KEGG" id="mik:FOE78_11570"/>
<gene>
    <name evidence="4" type="ORF">FOE78_11570</name>
</gene>
<name>A0A516PZ68_9ACTN</name>
<evidence type="ECO:0000313" key="4">
    <source>
        <dbReference type="EMBL" id="QDP96458.1"/>
    </source>
</evidence>
<dbReference type="EMBL" id="CP041692">
    <property type="protein sequence ID" value="QDP96458.1"/>
    <property type="molecule type" value="Genomic_DNA"/>
</dbReference>
<feature type="domain" description="RecA family profile 2" evidence="3">
    <location>
        <begin position="7"/>
        <end position="37"/>
    </location>
</feature>
<dbReference type="GO" id="GO:0006259">
    <property type="term" value="P:DNA metabolic process"/>
    <property type="evidence" value="ECO:0007669"/>
    <property type="project" value="InterPro"/>
</dbReference>
<keyword evidence="1" id="KW-0547">Nucleotide-binding</keyword>
<keyword evidence="5" id="KW-1185">Reference proteome</keyword>
<dbReference type="Proteomes" id="UP000319263">
    <property type="component" value="Chromosome"/>
</dbReference>
<evidence type="ECO:0000256" key="1">
    <source>
        <dbReference type="ARBA" id="ARBA00022741"/>
    </source>
</evidence>